<comment type="similarity">
    <text evidence="1">Belongs to the glycosyltransferase 25 family.</text>
</comment>
<accession>A0AAD9HYW7</accession>
<keyword evidence="6" id="KW-1185">Reference proteome</keyword>
<dbReference type="InterPro" id="IPR050757">
    <property type="entry name" value="Collagen_mod_GT25"/>
</dbReference>
<evidence type="ECO:0008006" key="7">
    <source>
        <dbReference type="Google" id="ProtNLM"/>
    </source>
</evidence>
<keyword evidence="3" id="KW-0808">Transferase</keyword>
<feature type="region of interest" description="Disordered" evidence="4">
    <location>
        <begin position="413"/>
        <end position="444"/>
    </location>
</feature>
<gene>
    <name evidence="5" type="ORF">P8C59_001028</name>
</gene>
<dbReference type="AlphaFoldDB" id="A0AAD9HYW7"/>
<dbReference type="CDD" id="cd06532">
    <property type="entry name" value="Glyco_transf_25"/>
    <property type="match status" value="1"/>
</dbReference>
<dbReference type="Proteomes" id="UP001217918">
    <property type="component" value="Unassembled WGS sequence"/>
</dbReference>
<keyword evidence="2" id="KW-0328">Glycosyltransferase</keyword>
<evidence type="ECO:0000256" key="3">
    <source>
        <dbReference type="ARBA" id="ARBA00022679"/>
    </source>
</evidence>
<dbReference type="PANTHER" id="PTHR10730">
    <property type="entry name" value="PROCOLLAGEN-LYSINE,2-OXOGLUTARATE 5-DIOXYGENASE/GLYCOSYLTRANSFERASE 25 FAMILY MEMBER"/>
    <property type="match status" value="1"/>
</dbReference>
<dbReference type="GO" id="GO:0016740">
    <property type="term" value="F:transferase activity"/>
    <property type="evidence" value="ECO:0007669"/>
    <property type="project" value="UniProtKB-KW"/>
</dbReference>
<evidence type="ECO:0000313" key="6">
    <source>
        <dbReference type="Proteomes" id="UP001217918"/>
    </source>
</evidence>
<dbReference type="InterPro" id="IPR002654">
    <property type="entry name" value="Glyco_trans_25"/>
</dbReference>
<protein>
    <recommendedName>
        <fullName evidence="7">Glycosyltransferase family 25 protein</fullName>
    </recommendedName>
</protein>
<name>A0AAD9HYW7_9PEZI</name>
<evidence type="ECO:0000256" key="1">
    <source>
        <dbReference type="ARBA" id="ARBA00006721"/>
    </source>
</evidence>
<sequence>MLSTQRTVLLVAGLFALVILLLRPVKIQRSPSREYAAFAPFVDSDVSNRTLGFARILVINLPERTDRRDAMTLAASLTGLDVDWIEGWSGHDVHEKALPPDSWGRPMAYDNRGSWRAHMDALRRVVETGLNTALIVEDDADWDVRLKTQMPTLARATRGYVQPLVHDTSQTLVNVTTSLGIPVLSIGELPDTLGPERSPYGDGWDVLWLGHCGTESPGSHESTWTATEEPPSSTLSSRPTPTPEWPPPLQITLPNDTTVPGPEHLKPHPFALPDPLGTLFPAHTRVVHAAGKTMCTQAYAVSQEGARRLLWQFGLETLTAGWDLMLRDWCADTYLGQPGASPRDHGPGKQRWGKDGKGDLLDAAWKKKRPVCLTVQPPLFSHRFGKGAASDMTAPGGGFVGKDKEMTPYIRLSTMSDAGSPGRSPPIFKRSARETVETLASRPD</sequence>
<feature type="region of interest" description="Disordered" evidence="4">
    <location>
        <begin position="216"/>
        <end position="253"/>
    </location>
</feature>
<evidence type="ECO:0000256" key="2">
    <source>
        <dbReference type="ARBA" id="ARBA00022676"/>
    </source>
</evidence>
<feature type="region of interest" description="Disordered" evidence="4">
    <location>
        <begin position="337"/>
        <end position="356"/>
    </location>
</feature>
<comment type="caution">
    <text evidence="5">The sequence shown here is derived from an EMBL/GenBank/DDBJ whole genome shotgun (WGS) entry which is preliminary data.</text>
</comment>
<evidence type="ECO:0000256" key="4">
    <source>
        <dbReference type="SAM" id="MobiDB-lite"/>
    </source>
</evidence>
<evidence type="ECO:0000313" key="5">
    <source>
        <dbReference type="EMBL" id="KAK2067272.1"/>
    </source>
</evidence>
<feature type="compositionally biased region" description="Low complexity" evidence="4">
    <location>
        <begin position="225"/>
        <end position="239"/>
    </location>
</feature>
<organism evidence="5 6">
    <name type="scientific">Phyllachora maydis</name>
    <dbReference type="NCBI Taxonomy" id="1825666"/>
    <lineage>
        <taxon>Eukaryota</taxon>
        <taxon>Fungi</taxon>
        <taxon>Dikarya</taxon>
        <taxon>Ascomycota</taxon>
        <taxon>Pezizomycotina</taxon>
        <taxon>Sordariomycetes</taxon>
        <taxon>Sordariomycetidae</taxon>
        <taxon>Phyllachorales</taxon>
        <taxon>Phyllachoraceae</taxon>
        <taxon>Phyllachora</taxon>
    </lineage>
</organism>
<reference evidence="5" key="1">
    <citation type="journal article" date="2023" name="Mol. Plant Microbe Interact.">
        <title>Elucidating the Obligate Nature and Biological Capacity of an Invasive Fungal Corn Pathogen.</title>
        <authorList>
            <person name="MacCready J.S."/>
            <person name="Roggenkamp E.M."/>
            <person name="Gdanetz K."/>
            <person name="Chilvers M.I."/>
        </authorList>
    </citation>
    <scope>NUCLEOTIDE SEQUENCE</scope>
    <source>
        <strain evidence="5">PM02</strain>
    </source>
</reference>
<dbReference type="EMBL" id="JAQQPM010000001">
    <property type="protein sequence ID" value="KAK2067272.1"/>
    <property type="molecule type" value="Genomic_DNA"/>
</dbReference>
<feature type="compositionally biased region" description="Basic and acidic residues" evidence="4">
    <location>
        <begin position="342"/>
        <end position="356"/>
    </location>
</feature>
<feature type="compositionally biased region" description="Pro residues" evidence="4">
    <location>
        <begin position="240"/>
        <end position="249"/>
    </location>
</feature>
<dbReference type="PANTHER" id="PTHR10730:SF53">
    <property type="entry name" value="GLYCOSYLTRANSFERASE 25 FAMILY MEMBER"/>
    <property type="match status" value="1"/>
</dbReference>
<proteinExistence type="inferred from homology"/>